<evidence type="ECO:0000256" key="3">
    <source>
        <dbReference type="ARBA" id="ARBA00022643"/>
    </source>
</evidence>
<sequence>MKEIRETARERMKGYCRVCPVCDGRACVGEVPGMGGLGTAASFKNNIEALRKVRINMRLLHDVTTPDTATSLLGLDMDMPLLAAPIGGVEFNMGGKITEEQYVDAVLGGCVDKGLIGCGGDGVPPFIHESVNAAVTELGGKGIPFIKPWEGDEMWEKLEKARNSGCSVLGMDVDAAGLVTLRKMGRPVSPKTPDELRQIVSRVHEWGLKFILKGIMTPDEAVLSHEIGVDAIVVSNHGGRVLDHAPGTAEVLPSIADAVQGKLSIIVDGGVRDGVDVFKMVALGADAVMIGRPFSIAALGGLRDGVGAYIDQIKGQLVQAMVLTGCGSVGAIGRNCLYDTGE</sequence>
<dbReference type="AlphaFoldDB" id="A0A7M3MGR5"/>
<evidence type="ECO:0000313" key="9">
    <source>
        <dbReference type="EMBL" id="TVM18245.1"/>
    </source>
</evidence>
<dbReference type="SUPFAM" id="SSF51395">
    <property type="entry name" value="FMN-linked oxidoreductases"/>
    <property type="match status" value="1"/>
</dbReference>
<comment type="cofactor">
    <cofactor evidence="1">
        <name>FMN</name>
        <dbReference type="ChEBI" id="CHEBI:58210"/>
    </cofactor>
</comment>
<dbReference type="EMBL" id="QMIE01000004">
    <property type="protein sequence ID" value="TVM18245.1"/>
    <property type="molecule type" value="Genomic_DNA"/>
</dbReference>
<keyword evidence="10" id="KW-1185">Reference proteome</keyword>
<dbReference type="PANTHER" id="PTHR10578">
    <property type="entry name" value="S -2-HYDROXY-ACID OXIDASE-RELATED"/>
    <property type="match status" value="1"/>
</dbReference>
<evidence type="ECO:0000256" key="5">
    <source>
        <dbReference type="ARBA" id="ARBA00024042"/>
    </source>
</evidence>
<dbReference type="OrthoDB" id="9770452at2"/>
<feature type="active site" description="Proton acceptor" evidence="6">
    <location>
        <position position="237"/>
    </location>
</feature>
<feature type="binding site" evidence="7">
    <location>
        <position position="213"/>
    </location>
    <ligand>
        <name>FMN</name>
        <dbReference type="ChEBI" id="CHEBI:58210"/>
    </ligand>
</feature>
<keyword evidence="3 7" id="KW-0288">FMN</keyword>
<dbReference type="PROSITE" id="PS51349">
    <property type="entry name" value="FMN_HYDROXY_ACID_DH_2"/>
    <property type="match status" value="1"/>
</dbReference>
<dbReference type="InterPro" id="IPR012133">
    <property type="entry name" value="Alpha-hydoxy_acid_DH_FMN"/>
</dbReference>
<accession>A0A7M3MGR5</accession>
<evidence type="ECO:0000256" key="7">
    <source>
        <dbReference type="PIRSR" id="PIRSR000138-2"/>
    </source>
</evidence>
<feature type="binding site" evidence="7">
    <location>
        <position position="240"/>
    </location>
    <ligand>
        <name>glyoxylate</name>
        <dbReference type="ChEBI" id="CHEBI:36655"/>
    </ligand>
</feature>
<dbReference type="InterPro" id="IPR013785">
    <property type="entry name" value="Aldolase_TIM"/>
</dbReference>
<feature type="binding site" evidence="7">
    <location>
        <begin position="268"/>
        <end position="272"/>
    </location>
    <ligand>
        <name>FMN</name>
        <dbReference type="ChEBI" id="CHEBI:58210"/>
    </ligand>
</feature>
<evidence type="ECO:0000256" key="1">
    <source>
        <dbReference type="ARBA" id="ARBA00001917"/>
    </source>
</evidence>
<evidence type="ECO:0000256" key="4">
    <source>
        <dbReference type="ARBA" id="ARBA00023002"/>
    </source>
</evidence>
<dbReference type="CDD" id="cd02809">
    <property type="entry name" value="alpha_hydroxyacid_oxid_FMN"/>
    <property type="match status" value="1"/>
</dbReference>
<dbReference type="InterPro" id="IPR037396">
    <property type="entry name" value="FMN_HAD"/>
</dbReference>
<comment type="caution">
    <text evidence="9">The sequence shown here is derived from an EMBL/GenBank/DDBJ whole genome shotgun (WGS) entry which is preliminary data.</text>
</comment>
<feature type="domain" description="FMN hydroxy acid dehydrogenase" evidence="8">
    <location>
        <begin position="35"/>
        <end position="342"/>
    </location>
</feature>
<dbReference type="Proteomes" id="UP000448292">
    <property type="component" value="Unassembled WGS sequence"/>
</dbReference>
<evidence type="ECO:0000313" key="10">
    <source>
        <dbReference type="Proteomes" id="UP000448292"/>
    </source>
</evidence>
<keyword evidence="4" id="KW-0560">Oxidoreductase</keyword>
<dbReference type="PANTHER" id="PTHR10578:SF107">
    <property type="entry name" value="2-HYDROXYACID OXIDASE 1"/>
    <property type="match status" value="1"/>
</dbReference>
<reference evidence="9 10" key="1">
    <citation type="submission" date="2018-06" db="EMBL/GenBank/DDBJ databases">
        <title>Complete genome of Desulfovibrio indonesiensis P37SLT.</title>
        <authorList>
            <person name="Crispim J.S."/>
            <person name="Vidigal P.M.P."/>
            <person name="Silva L.C.F."/>
            <person name="Laguardia C.N."/>
            <person name="Araujo L.C."/>
            <person name="Dias R.S."/>
            <person name="Sousa M.P."/>
            <person name="Paula S.O."/>
            <person name="Silva C."/>
        </authorList>
    </citation>
    <scope>NUCLEOTIDE SEQUENCE [LARGE SCALE GENOMIC DNA]</scope>
    <source>
        <strain evidence="9 10">P37SLT</strain>
    </source>
</reference>
<dbReference type="InterPro" id="IPR000262">
    <property type="entry name" value="FMN-dep_DH"/>
</dbReference>
<organism evidence="9 10">
    <name type="scientific">Oceanidesulfovibrio indonesiensis</name>
    <dbReference type="NCBI Taxonomy" id="54767"/>
    <lineage>
        <taxon>Bacteria</taxon>
        <taxon>Pseudomonadati</taxon>
        <taxon>Thermodesulfobacteriota</taxon>
        <taxon>Desulfovibrionia</taxon>
        <taxon>Desulfovibrionales</taxon>
        <taxon>Desulfovibrionaceae</taxon>
        <taxon>Oceanidesulfovibrio</taxon>
    </lineage>
</organism>
<feature type="binding site" evidence="7">
    <location>
        <begin position="291"/>
        <end position="292"/>
    </location>
    <ligand>
        <name>FMN</name>
        <dbReference type="ChEBI" id="CHEBI:58210"/>
    </ligand>
</feature>
<evidence type="ECO:0000256" key="6">
    <source>
        <dbReference type="PIRSR" id="PIRSR000138-1"/>
    </source>
</evidence>
<comment type="similarity">
    <text evidence="5">Belongs to the FMN-dependent alpha-hydroxy acid dehydrogenase family.</text>
</comment>
<dbReference type="Pfam" id="PF01070">
    <property type="entry name" value="FMN_dh"/>
    <property type="match status" value="2"/>
</dbReference>
<dbReference type="Gene3D" id="3.20.20.70">
    <property type="entry name" value="Aldolase class I"/>
    <property type="match status" value="1"/>
</dbReference>
<keyword evidence="2 7" id="KW-0285">Flavoprotein</keyword>
<dbReference type="PIRSF" id="PIRSF000138">
    <property type="entry name" value="Al-hdrx_acd_dh"/>
    <property type="match status" value="1"/>
</dbReference>
<evidence type="ECO:0000256" key="2">
    <source>
        <dbReference type="ARBA" id="ARBA00022630"/>
    </source>
</evidence>
<feature type="binding site" evidence="7">
    <location>
        <position position="235"/>
    </location>
    <ligand>
        <name>FMN</name>
        <dbReference type="ChEBI" id="CHEBI:58210"/>
    </ligand>
</feature>
<dbReference type="GO" id="GO:0010181">
    <property type="term" value="F:FMN binding"/>
    <property type="evidence" value="ECO:0007669"/>
    <property type="project" value="InterPro"/>
</dbReference>
<dbReference type="RefSeq" id="WP_144302246.1">
    <property type="nucleotide sequence ID" value="NZ_QMIE01000004.1"/>
</dbReference>
<gene>
    <name evidence="9" type="ORF">DPQ33_05680</name>
</gene>
<name>A0A7M3MGR5_9BACT</name>
<proteinExistence type="inferred from homology"/>
<protein>
    <submittedName>
        <fullName evidence="9">Alpha-hydroxy-acid oxidizing protein</fullName>
    </submittedName>
</protein>
<feature type="binding site" evidence="7">
    <location>
        <position position="237"/>
    </location>
    <ligand>
        <name>glyoxylate</name>
        <dbReference type="ChEBI" id="CHEBI:36655"/>
    </ligand>
</feature>
<evidence type="ECO:0000259" key="8">
    <source>
        <dbReference type="PROSITE" id="PS51349"/>
    </source>
</evidence>
<dbReference type="GO" id="GO:0016491">
    <property type="term" value="F:oxidoreductase activity"/>
    <property type="evidence" value="ECO:0007669"/>
    <property type="project" value="UniProtKB-KW"/>
</dbReference>